<dbReference type="PRINTS" id="PR00723">
    <property type="entry name" value="SUBTILISIN"/>
</dbReference>
<dbReference type="InterPro" id="IPR037045">
    <property type="entry name" value="S8pro/Inhibitor_I9_sf"/>
</dbReference>
<comment type="subcellular location">
    <subcellularLocation>
        <location evidence="1">Secreted</location>
    </subcellularLocation>
</comment>
<dbReference type="Pfam" id="PF17766">
    <property type="entry name" value="fn3_6"/>
    <property type="match status" value="1"/>
</dbReference>
<dbReference type="InterPro" id="IPR000209">
    <property type="entry name" value="Peptidase_S8/S53_dom"/>
</dbReference>
<dbReference type="PANTHER" id="PTHR10795">
    <property type="entry name" value="PROPROTEIN CONVERTASE SUBTILISIN/KEXIN"/>
    <property type="match status" value="1"/>
</dbReference>
<evidence type="ECO:0000259" key="10">
    <source>
        <dbReference type="Pfam" id="PF05922"/>
    </source>
</evidence>
<dbReference type="InterPro" id="IPR045051">
    <property type="entry name" value="SBT"/>
</dbReference>
<evidence type="ECO:0000256" key="3">
    <source>
        <dbReference type="ARBA" id="ARBA00022670"/>
    </source>
</evidence>
<sequence length="614" mass="66526">MALQRLLLLSHICSAMLFVNVTYSAAQDARKAYVVYMGDKPKNEVPVSPLHLKMLQDAVDSSNINDIEHEALLLHSYKRSFNGFAAMLTEQEAQKMAGMDGVVSVFPSKQSKIKTTKSWNFLGFPETVKRSKFERDIIVGMIDTGIWPESDSFSDAGFGPPPKKWKGKCQGNGNFTCNNKIIGAQYYRASQSVEDDIESPRDFNVTINRQFITKVQLGNGKIYEGLSPNTFDLKGKFYPLIYGGDAPNTTADTAASDSRFCLEDSIDANLIKGKIVLCDRPQNGVVPGVGAILGGAAGVVFTTQKVADEVFEPLAVPASWVGLEENSNIYKYIKSKRNPTATIWKSEEINDVLAPYVPSYSSRGPNPAHPNILKPDLAAPGTYILAAYPPTDDGGLAGYNLESGTSMACPHASAVAAYVKSFHPKWSPAAIQSALITTAKPMSAKVNPEAEFAYGAGLINPSRAPYPGLVYDLNGQDYINFLCSQGYSGKLLQTITEDNSSCSSKSNNEKVNDLNYPSFALSIKNPKFINGVFHRTVTNVGSSNSTYRAKVTATLGLKISVNPSVLSFTSLGQKKSFALTIEGPIDKSRLASASLVWDDGAFQVRSPIVVYVAV</sequence>
<evidence type="ECO:0008006" key="14">
    <source>
        <dbReference type="Google" id="ProtNLM"/>
    </source>
</evidence>
<feature type="domain" description="Subtilisin-like protease fibronectin type-III" evidence="11">
    <location>
        <begin position="513"/>
        <end position="610"/>
    </location>
</feature>
<evidence type="ECO:0000256" key="7">
    <source>
        <dbReference type="PROSITE-ProRule" id="PRU01240"/>
    </source>
</evidence>
<evidence type="ECO:0000256" key="2">
    <source>
        <dbReference type="ARBA" id="ARBA00011073"/>
    </source>
</evidence>
<dbReference type="SUPFAM" id="SSF52743">
    <property type="entry name" value="Subtilisin-like"/>
    <property type="match status" value="1"/>
</dbReference>
<evidence type="ECO:0000259" key="9">
    <source>
        <dbReference type="Pfam" id="PF00082"/>
    </source>
</evidence>
<feature type="domain" description="Inhibitor I9" evidence="10">
    <location>
        <begin position="33"/>
        <end position="112"/>
    </location>
</feature>
<dbReference type="Gene3D" id="3.30.70.80">
    <property type="entry name" value="Peptidase S8 propeptide/proteinase inhibitor I9"/>
    <property type="match status" value="1"/>
</dbReference>
<keyword evidence="6" id="KW-0720">Serine protease</keyword>
<proteinExistence type="inferred from homology"/>
<comment type="caution">
    <text evidence="12">The sequence shown here is derived from an EMBL/GenBank/DDBJ whole genome shotgun (WGS) entry which is preliminary data.</text>
</comment>
<dbReference type="GO" id="GO:0006508">
    <property type="term" value="P:proteolysis"/>
    <property type="evidence" value="ECO:0007669"/>
    <property type="project" value="UniProtKB-KW"/>
</dbReference>
<dbReference type="GO" id="GO:0005576">
    <property type="term" value="C:extracellular region"/>
    <property type="evidence" value="ECO:0007669"/>
    <property type="project" value="UniProtKB-SubCell"/>
</dbReference>
<feature type="signal peptide" evidence="8">
    <location>
        <begin position="1"/>
        <end position="26"/>
    </location>
</feature>
<dbReference type="InterPro" id="IPR036852">
    <property type="entry name" value="Peptidase_S8/S53_dom_sf"/>
</dbReference>
<feature type="domain" description="Peptidase S8/S53" evidence="9">
    <location>
        <begin position="355"/>
        <end position="457"/>
    </location>
</feature>
<keyword evidence="4 8" id="KW-0732">Signal</keyword>
<dbReference type="PROSITE" id="PS00138">
    <property type="entry name" value="SUBTILASE_SER"/>
    <property type="match status" value="1"/>
</dbReference>
<dbReference type="Pfam" id="PF05922">
    <property type="entry name" value="Inhibitor_I9"/>
    <property type="match status" value="1"/>
</dbReference>
<reference evidence="12 13" key="1">
    <citation type="journal article" date="2023" name="G3 (Bethesda)">
        <title>A chromosome-length genome assembly and annotation of blackberry (Rubus argutus, cv. 'Hillquist').</title>
        <authorList>
            <person name="Bruna T."/>
            <person name="Aryal R."/>
            <person name="Dudchenko O."/>
            <person name="Sargent D.J."/>
            <person name="Mead D."/>
            <person name="Buti M."/>
            <person name="Cavallini A."/>
            <person name="Hytonen T."/>
            <person name="Andres J."/>
            <person name="Pham M."/>
            <person name="Weisz D."/>
            <person name="Mascagni F."/>
            <person name="Usai G."/>
            <person name="Natali L."/>
            <person name="Bassil N."/>
            <person name="Fernandez G.E."/>
            <person name="Lomsadze A."/>
            <person name="Armour M."/>
            <person name="Olukolu B."/>
            <person name="Poorten T."/>
            <person name="Britton C."/>
            <person name="Davik J."/>
            <person name="Ashrafi H."/>
            <person name="Aiden E.L."/>
            <person name="Borodovsky M."/>
            <person name="Worthington M."/>
        </authorList>
    </citation>
    <scope>NUCLEOTIDE SEQUENCE [LARGE SCALE GENOMIC DNA]</scope>
    <source>
        <strain evidence="12">PI 553951</strain>
    </source>
</reference>
<keyword evidence="5" id="KW-0378">Hydrolase</keyword>
<dbReference type="Gene3D" id="3.40.50.200">
    <property type="entry name" value="Peptidase S8/S53 domain"/>
    <property type="match status" value="2"/>
</dbReference>
<dbReference type="AlphaFoldDB" id="A0AAW1YQ82"/>
<evidence type="ECO:0000256" key="1">
    <source>
        <dbReference type="ARBA" id="ARBA00004613"/>
    </source>
</evidence>
<keyword evidence="3" id="KW-0645">Protease</keyword>
<evidence type="ECO:0000313" key="12">
    <source>
        <dbReference type="EMBL" id="KAK9950759.1"/>
    </source>
</evidence>
<dbReference type="Proteomes" id="UP001457282">
    <property type="component" value="Unassembled WGS sequence"/>
</dbReference>
<protein>
    <recommendedName>
        <fullName evidence="14">Cucumisin</fullName>
    </recommendedName>
</protein>
<comment type="caution">
    <text evidence="7">Lacks conserved residue(s) required for the propagation of feature annotation.</text>
</comment>
<dbReference type="Gene3D" id="2.60.40.2310">
    <property type="match status" value="1"/>
</dbReference>
<dbReference type="GO" id="GO:0004252">
    <property type="term" value="F:serine-type endopeptidase activity"/>
    <property type="evidence" value="ECO:0007669"/>
    <property type="project" value="InterPro"/>
</dbReference>
<dbReference type="InterPro" id="IPR010259">
    <property type="entry name" value="S8pro/Inhibitor_I9"/>
</dbReference>
<dbReference type="PROSITE" id="PS51892">
    <property type="entry name" value="SUBTILASE"/>
    <property type="match status" value="1"/>
</dbReference>
<gene>
    <name evidence="12" type="ORF">M0R45_006229</name>
</gene>
<evidence type="ECO:0000313" key="13">
    <source>
        <dbReference type="Proteomes" id="UP001457282"/>
    </source>
</evidence>
<dbReference type="Pfam" id="PF00082">
    <property type="entry name" value="Peptidase_S8"/>
    <property type="match status" value="1"/>
</dbReference>
<dbReference type="InterPro" id="IPR023828">
    <property type="entry name" value="Peptidase_S8_Ser-AS"/>
</dbReference>
<keyword evidence="13" id="KW-1185">Reference proteome</keyword>
<dbReference type="InterPro" id="IPR041469">
    <property type="entry name" value="Subtilisin-like_FN3"/>
</dbReference>
<name>A0AAW1YQ82_RUBAR</name>
<evidence type="ECO:0000256" key="8">
    <source>
        <dbReference type="SAM" id="SignalP"/>
    </source>
</evidence>
<evidence type="ECO:0000256" key="5">
    <source>
        <dbReference type="ARBA" id="ARBA00022801"/>
    </source>
</evidence>
<dbReference type="InterPro" id="IPR015500">
    <property type="entry name" value="Peptidase_S8_subtilisin-rel"/>
</dbReference>
<evidence type="ECO:0000256" key="4">
    <source>
        <dbReference type="ARBA" id="ARBA00022729"/>
    </source>
</evidence>
<accession>A0AAW1YQ82</accession>
<dbReference type="EMBL" id="JBEDUW010000001">
    <property type="protein sequence ID" value="KAK9950759.1"/>
    <property type="molecule type" value="Genomic_DNA"/>
</dbReference>
<evidence type="ECO:0000259" key="11">
    <source>
        <dbReference type="Pfam" id="PF17766"/>
    </source>
</evidence>
<organism evidence="12 13">
    <name type="scientific">Rubus argutus</name>
    <name type="common">Southern blackberry</name>
    <dbReference type="NCBI Taxonomy" id="59490"/>
    <lineage>
        <taxon>Eukaryota</taxon>
        <taxon>Viridiplantae</taxon>
        <taxon>Streptophyta</taxon>
        <taxon>Embryophyta</taxon>
        <taxon>Tracheophyta</taxon>
        <taxon>Spermatophyta</taxon>
        <taxon>Magnoliopsida</taxon>
        <taxon>eudicotyledons</taxon>
        <taxon>Gunneridae</taxon>
        <taxon>Pentapetalae</taxon>
        <taxon>rosids</taxon>
        <taxon>fabids</taxon>
        <taxon>Rosales</taxon>
        <taxon>Rosaceae</taxon>
        <taxon>Rosoideae</taxon>
        <taxon>Rosoideae incertae sedis</taxon>
        <taxon>Rubus</taxon>
    </lineage>
</organism>
<evidence type="ECO:0000256" key="6">
    <source>
        <dbReference type="ARBA" id="ARBA00022825"/>
    </source>
</evidence>
<feature type="chain" id="PRO_5043822526" description="Cucumisin" evidence="8">
    <location>
        <begin position="27"/>
        <end position="614"/>
    </location>
</feature>
<dbReference type="Gene3D" id="3.50.30.30">
    <property type="match status" value="1"/>
</dbReference>
<comment type="similarity">
    <text evidence="2 7">Belongs to the peptidase S8 family.</text>
</comment>